<organism evidence="2">
    <name type="scientific">Nicotiana tabacum</name>
    <name type="common">Common tobacco</name>
    <dbReference type="NCBI Taxonomy" id="4097"/>
    <lineage>
        <taxon>Eukaryota</taxon>
        <taxon>Viridiplantae</taxon>
        <taxon>Streptophyta</taxon>
        <taxon>Embryophyta</taxon>
        <taxon>Tracheophyta</taxon>
        <taxon>Spermatophyta</taxon>
        <taxon>Magnoliopsida</taxon>
        <taxon>eudicotyledons</taxon>
        <taxon>Gunneridae</taxon>
        <taxon>Pentapetalae</taxon>
        <taxon>asterids</taxon>
        <taxon>lamiids</taxon>
        <taxon>Solanales</taxon>
        <taxon>Solanaceae</taxon>
        <taxon>Nicotianoideae</taxon>
        <taxon>Nicotianeae</taxon>
        <taxon>Nicotiana</taxon>
    </lineage>
</organism>
<dbReference type="PANTHER" id="PTHR34569:SF2">
    <property type="entry name" value="EXPRESSED PROTEIN"/>
    <property type="match status" value="1"/>
</dbReference>
<gene>
    <name evidence="2" type="primary">LOC107792953</name>
</gene>
<sequence length="147" mass="16228">MESSSSSSYFPRTKSLPNPSFNGIKPVRYCHSFPNAGSSSSSSSSSSTTPSEYKYESLKEILGSPSSPKGPLITCSCGTDDIPIRNRLVQKAAWSYLQPAMPAIKTPSQKCFFLLLWERLSHELKRPIKFVNQIIGLFAAAGVRRYN</sequence>
<protein>
    <submittedName>
        <fullName evidence="2">Uncharacterized protein</fullName>
    </submittedName>
</protein>
<dbReference type="RefSeq" id="XP_016470702.1">
    <property type="nucleotide sequence ID" value="XM_016615216.1"/>
</dbReference>
<dbReference type="PANTHER" id="PTHR34569">
    <property type="entry name" value="EXPRESSED PROTEIN"/>
    <property type="match status" value="1"/>
</dbReference>
<accession>A0A1S4A1Z0</accession>
<dbReference type="PaxDb" id="4097-A0A1S4A1Z0"/>
<dbReference type="KEGG" id="nta:107792953"/>
<evidence type="ECO:0000256" key="1">
    <source>
        <dbReference type="SAM" id="MobiDB-lite"/>
    </source>
</evidence>
<evidence type="ECO:0000313" key="2">
    <source>
        <dbReference type="RefSeq" id="XP_016470702.1"/>
    </source>
</evidence>
<dbReference type="AlphaFoldDB" id="A0A1S4A1Z0"/>
<reference evidence="2" key="1">
    <citation type="submission" date="2025-08" db="UniProtKB">
        <authorList>
            <consortium name="RefSeq"/>
        </authorList>
    </citation>
    <scope>IDENTIFICATION</scope>
</reference>
<name>A0A1S4A1Z0_TOBAC</name>
<feature type="region of interest" description="Disordered" evidence="1">
    <location>
        <begin position="1"/>
        <end position="21"/>
    </location>
</feature>
<proteinExistence type="predicted"/>
<dbReference type="OrthoDB" id="1700296at2759"/>